<proteinExistence type="predicted"/>
<feature type="compositionally biased region" description="Basic and acidic residues" evidence="2">
    <location>
        <begin position="253"/>
        <end position="278"/>
    </location>
</feature>
<feature type="region of interest" description="Disordered" evidence="2">
    <location>
        <begin position="239"/>
        <end position="282"/>
    </location>
</feature>
<keyword evidence="1" id="KW-0175">Coiled coil</keyword>
<organism evidence="3 4">
    <name type="scientific">Stylosanthes scabra</name>
    <dbReference type="NCBI Taxonomy" id="79078"/>
    <lineage>
        <taxon>Eukaryota</taxon>
        <taxon>Viridiplantae</taxon>
        <taxon>Streptophyta</taxon>
        <taxon>Embryophyta</taxon>
        <taxon>Tracheophyta</taxon>
        <taxon>Spermatophyta</taxon>
        <taxon>Magnoliopsida</taxon>
        <taxon>eudicotyledons</taxon>
        <taxon>Gunneridae</taxon>
        <taxon>Pentapetalae</taxon>
        <taxon>rosids</taxon>
        <taxon>fabids</taxon>
        <taxon>Fabales</taxon>
        <taxon>Fabaceae</taxon>
        <taxon>Papilionoideae</taxon>
        <taxon>50 kb inversion clade</taxon>
        <taxon>dalbergioids sensu lato</taxon>
        <taxon>Dalbergieae</taxon>
        <taxon>Pterocarpus clade</taxon>
        <taxon>Stylosanthes</taxon>
    </lineage>
</organism>
<gene>
    <name evidence="3" type="ORF">PIB30_025024</name>
</gene>
<reference evidence="3 4" key="1">
    <citation type="journal article" date="2023" name="Plants (Basel)">
        <title>Bridging the Gap: Combining Genomics and Transcriptomics Approaches to Understand Stylosanthes scabra, an Orphan Legume from the Brazilian Caatinga.</title>
        <authorList>
            <person name="Ferreira-Neto J.R.C."/>
            <person name="da Silva M.D."/>
            <person name="Binneck E."/>
            <person name="de Melo N.F."/>
            <person name="da Silva R.H."/>
            <person name="de Melo A.L.T.M."/>
            <person name="Pandolfi V."/>
            <person name="Bustamante F.O."/>
            <person name="Brasileiro-Vidal A.C."/>
            <person name="Benko-Iseppon A.M."/>
        </authorList>
    </citation>
    <scope>NUCLEOTIDE SEQUENCE [LARGE SCALE GENOMIC DNA]</scope>
    <source>
        <tissue evidence="3">Leaves</tissue>
    </source>
</reference>
<dbReference type="Proteomes" id="UP001341840">
    <property type="component" value="Unassembled WGS sequence"/>
</dbReference>
<comment type="caution">
    <text evidence="3">The sequence shown here is derived from an EMBL/GenBank/DDBJ whole genome shotgun (WGS) entry which is preliminary data.</text>
</comment>
<protein>
    <recommendedName>
        <fullName evidence="5">Retrotransposon gag domain-containing protein</fullName>
    </recommendedName>
</protein>
<sequence>MVDIQLNNKGADDSVPQFTPEKGITPNNQSIQQMQTALRELLERQTREAEIATEAMKRAEAMAAKQQALLEEAEIRDQELKEKLRNKLTYSDDDEVVVDSRSRTWKPSAVVGSPPVRENNKHPFSLAILSKELPKKFKYPTDMEPYDGSSDPKHHLDAFDNRMRRLPKTCLNLYSIVQKPEESLRDYLDRFNSECTQIEGLECQATFMALVKGLREDTPFLKSLTKRPPKTMEEIRERSHDYLQQEEGQTAVKTDRDKKETSRKDLSRDDRNRREQRSARSYYNPLNVSLTTFLHEV</sequence>
<accession>A0ABU6QBC0</accession>
<feature type="region of interest" description="Disordered" evidence="2">
    <location>
        <begin position="1"/>
        <end position="29"/>
    </location>
</feature>
<evidence type="ECO:0000313" key="4">
    <source>
        <dbReference type="Proteomes" id="UP001341840"/>
    </source>
</evidence>
<dbReference type="PANTHER" id="PTHR33223">
    <property type="entry name" value="CCHC-TYPE DOMAIN-CONTAINING PROTEIN"/>
    <property type="match status" value="1"/>
</dbReference>
<evidence type="ECO:0008006" key="5">
    <source>
        <dbReference type="Google" id="ProtNLM"/>
    </source>
</evidence>
<evidence type="ECO:0000313" key="3">
    <source>
        <dbReference type="EMBL" id="MED6108544.1"/>
    </source>
</evidence>
<name>A0ABU6QBC0_9FABA</name>
<dbReference type="EMBL" id="JASCZI010000091">
    <property type="protein sequence ID" value="MED6108544.1"/>
    <property type="molecule type" value="Genomic_DNA"/>
</dbReference>
<evidence type="ECO:0000256" key="1">
    <source>
        <dbReference type="SAM" id="Coils"/>
    </source>
</evidence>
<keyword evidence="4" id="KW-1185">Reference proteome</keyword>
<evidence type="ECO:0000256" key="2">
    <source>
        <dbReference type="SAM" id="MobiDB-lite"/>
    </source>
</evidence>
<dbReference type="PANTHER" id="PTHR33223:SF10">
    <property type="entry name" value="AMINOTRANSFERASE-LIKE PLANT MOBILE DOMAIN-CONTAINING PROTEIN"/>
    <property type="match status" value="1"/>
</dbReference>
<feature type="coiled-coil region" evidence="1">
    <location>
        <begin position="42"/>
        <end position="83"/>
    </location>
</feature>